<organism evidence="3 4">
    <name type="scientific">Candidatus Shapirobacteria bacterium CG03_land_8_20_14_0_80_39_12</name>
    <dbReference type="NCBI Taxonomy" id="1974879"/>
    <lineage>
        <taxon>Bacteria</taxon>
        <taxon>Candidatus Shapironibacteriota</taxon>
    </lineage>
</organism>
<dbReference type="PANTHER" id="PTHR46401:SF2">
    <property type="entry name" value="GLYCOSYLTRANSFERASE WBBK-RELATED"/>
    <property type="match status" value="1"/>
</dbReference>
<evidence type="ECO:0000313" key="4">
    <source>
        <dbReference type="Proteomes" id="UP000229631"/>
    </source>
</evidence>
<protein>
    <recommendedName>
        <fullName evidence="2">Glycosyltransferase subfamily 4-like N-terminal domain-containing protein</fullName>
    </recommendedName>
</protein>
<dbReference type="PANTHER" id="PTHR46401">
    <property type="entry name" value="GLYCOSYLTRANSFERASE WBBK-RELATED"/>
    <property type="match status" value="1"/>
</dbReference>
<comment type="caution">
    <text evidence="3">The sequence shown here is derived from an EMBL/GenBank/DDBJ whole genome shotgun (WGS) entry which is preliminary data.</text>
</comment>
<dbReference type="EMBL" id="PEVC01000006">
    <property type="protein sequence ID" value="PIV01904.1"/>
    <property type="molecule type" value="Genomic_DNA"/>
</dbReference>
<feature type="domain" description="Glycosyltransferase subfamily 4-like N-terminal" evidence="2">
    <location>
        <begin position="17"/>
        <end position="171"/>
    </location>
</feature>
<reference evidence="4" key="1">
    <citation type="submission" date="2017-09" db="EMBL/GenBank/DDBJ databases">
        <title>Depth-based differentiation of microbial function through sediment-hosted aquifers and enrichment of novel symbionts in the deep terrestrial subsurface.</title>
        <authorList>
            <person name="Probst A.J."/>
            <person name="Ladd B."/>
            <person name="Jarett J.K."/>
            <person name="Geller-Mcgrath D.E."/>
            <person name="Sieber C.M.K."/>
            <person name="Emerson J.B."/>
            <person name="Anantharaman K."/>
            <person name="Thomas B.C."/>
            <person name="Malmstrom R."/>
            <person name="Stieglmeier M."/>
            <person name="Klingl A."/>
            <person name="Woyke T."/>
            <person name="Ryan C.M."/>
            <person name="Banfield J.F."/>
        </authorList>
    </citation>
    <scope>NUCLEOTIDE SEQUENCE [LARGE SCALE GENOMIC DNA]</scope>
</reference>
<keyword evidence="1" id="KW-0808">Transferase</keyword>
<sequence length="201" mass="23281">MKIALIGYEANVPKRVGSNQYAFELMKALYQLDQKNQYTIYLPTPPLSDLPPARDGWRYKVVGPSKLWNFFALPLALIKQTPKPDVVFNPGHYTPLFFPAPLVISIMDLGYLRFPQHYTKSIYWKLRLWTALSIKRAASILTISQASKNDIIKHYKVKAEKIDVEYLGYDEKSFQFPIPDSRIEKAKNKYKIVGDYLLFLS</sequence>
<dbReference type="GO" id="GO:0009103">
    <property type="term" value="P:lipopolysaccharide biosynthetic process"/>
    <property type="evidence" value="ECO:0007669"/>
    <property type="project" value="TreeGrafter"/>
</dbReference>
<evidence type="ECO:0000313" key="3">
    <source>
        <dbReference type="EMBL" id="PIV01904.1"/>
    </source>
</evidence>
<dbReference type="GO" id="GO:0016757">
    <property type="term" value="F:glycosyltransferase activity"/>
    <property type="evidence" value="ECO:0007669"/>
    <property type="project" value="TreeGrafter"/>
</dbReference>
<accession>A0A2M7BFP5</accession>
<dbReference type="AlphaFoldDB" id="A0A2M7BFP5"/>
<feature type="non-terminal residue" evidence="3">
    <location>
        <position position="201"/>
    </location>
</feature>
<evidence type="ECO:0000256" key="1">
    <source>
        <dbReference type="ARBA" id="ARBA00022679"/>
    </source>
</evidence>
<dbReference type="SUPFAM" id="SSF53756">
    <property type="entry name" value="UDP-Glycosyltransferase/glycogen phosphorylase"/>
    <property type="match status" value="1"/>
</dbReference>
<dbReference type="Pfam" id="PF13439">
    <property type="entry name" value="Glyco_transf_4"/>
    <property type="match status" value="1"/>
</dbReference>
<dbReference type="Gene3D" id="3.40.50.2000">
    <property type="entry name" value="Glycogen Phosphorylase B"/>
    <property type="match status" value="1"/>
</dbReference>
<dbReference type="Proteomes" id="UP000229631">
    <property type="component" value="Unassembled WGS sequence"/>
</dbReference>
<gene>
    <name evidence="3" type="ORF">COS54_00220</name>
</gene>
<dbReference type="InterPro" id="IPR028098">
    <property type="entry name" value="Glyco_trans_4-like_N"/>
</dbReference>
<evidence type="ECO:0000259" key="2">
    <source>
        <dbReference type="Pfam" id="PF13439"/>
    </source>
</evidence>
<name>A0A2M7BFP5_9BACT</name>
<proteinExistence type="predicted"/>